<dbReference type="Proteomes" id="UP001161757">
    <property type="component" value="Unassembled WGS sequence"/>
</dbReference>
<dbReference type="EMBL" id="JAJGCB010000033">
    <property type="protein sequence ID" value="KAJ8986657.1"/>
    <property type="molecule type" value="Genomic_DNA"/>
</dbReference>
<reference evidence="1" key="1">
    <citation type="submission" date="2023-01" db="EMBL/GenBank/DDBJ databases">
        <title>Exophiala dermititidis isolated from Cystic Fibrosis Patient.</title>
        <authorList>
            <person name="Kurbessoian T."/>
            <person name="Crocker A."/>
            <person name="Murante D."/>
            <person name="Hogan D.A."/>
            <person name="Stajich J.E."/>
        </authorList>
    </citation>
    <scope>NUCLEOTIDE SEQUENCE</scope>
    <source>
        <strain evidence="1">Ex8</strain>
    </source>
</reference>
<accession>A0AAN6IQE1</accession>
<evidence type="ECO:0000313" key="2">
    <source>
        <dbReference type="Proteomes" id="UP001161757"/>
    </source>
</evidence>
<protein>
    <submittedName>
        <fullName evidence="1">Uncharacterized protein</fullName>
    </submittedName>
</protein>
<sequence>MLVTCVRFAGQVPQGLKSVLEETIQPNYEYKETDDNSIDGSLSHLVLKESFNDLASAEHFLPSTVAQNVELDA</sequence>
<name>A0AAN6IQE1_EXODE</name>
<evidence type="ECO:0000313" key="1">
    <source>
        <dbReference type="EMBL" id="KAJ8986657.1"/>
    </source>
</evidence>
<organism evidence="1 2">
    <name type="scientific">Exophiala dermatitidis</name>
    <name type="common">Black yeast-like fungus</name>
    <name type="synonym">Wangiella dermatitidis</name>
    <dbReference type="NCBI Taxonomy" id="5970"/>
    <lineage>
        <taxon>Eukaryota</taxon>
        <taxon>Fungi</taxon>
        <taxon>Dikarya</taxon>
        <taxon>Ascomycota</taxon>
        <taxon>Pezizomycotina</taxon>
        <taxon>Eurotiomycetes</taxon>
        <taxon>Chaetothyriomycetidae</taxon>
        <taxon>Chaetothyriales</taxon>
        <taxon>Herpotrichiellaceae</taxon>
        <taxon>Exophiala</taxon>
    </lineage>
</organism>
<proteinExistence type="predicted"/>
<gene>
    <name evidence="1" type="ORF">HRR80_009247</name>
</gene>
<comment type="caution">
    <text evidence="1">The sequence shown here is derived from an EMBL/GenBank/DDBJ whole genome shotgun (WGS) entry which is preliminary data.</text>
</comment>
<dbReference type="AlphaFoldDB" id="A0AAN6IQE1"/>